<dbReference type="GO" id="GO:0005789">
    <property type="term" value="C:endoplasmic reticulum membrane"/>
    <property type="evidence" value="ECO:0007669"/>
    <property type="project" value="UniProtKB-SubCell"/>
</dbReference>
<dbReference type="GO" id="GO:0020037">
    <property type="term" value="F:heme binding"/>
    <property type="evidence" value="ECO:0007669"/>
    <property type="project" value="InterPro"/>
</dbReference>
<gene>
    <name evidence="16" type="ORF">BDFB_007347</name>
</gene>
<dbReference type="PROSITE" id="PS00086">
    <property type="entry name" value="CYTOCHROME_P450"/>
    <property type="match status" value="1"/>
</dbReference>
<evidence type="ECO:0000256" key="14">
    <source>
        <dbReference type="PIRSR" id="PIRSR602401-1"/>
    </source>
</evidence>
<comment type="similarity">
    <text evidence="5 15">Belongs to the cytochrome P450 family.</text>
</comment>
<feature type="binding site" description="axial binding residue" evidence="14">
    <location>
        <position position="430"/>
    </location>
    <ligand>
        <name>heme</name>
        <dbReference type="ChEBI" id="CHEBI:30413"/>
    </ligand>
    <ligandPart>
        <name>Fe</name>
        <dbReference type="ChEBI" id="CHEBI:18248"/>
    </ligandPart>
</feature>
<dbReference type="PRINTS" id="PR00463">
    <property type="entry name" value="EP450I"/>
</dbReference>
<comment type="caution">
    <text evidence="16">The sequence shown here is derived from an EMBL/GenBank/DDBJ whole genome shotgun (WGS) entry which is preliminary data.</text>
</comment>
<dbReference type="GO" id="GO:0016705">
    <property type="term" value="F:oxidoreductase activity, acting on paired donors, with incorporation or reduction of molecular oxygen"/>
    <property type="evidence" value="ECO:0007669"/>
    <property type="project" value="InterPro"/>
</dbReference>
<dbReference type="Proteomes" id="UP000292052">
    <property type="component" value="Unassembled WGS sequence"/>
</dbReference>
<dbReference type="InterPro" id="IPR036396">
    <property type="entry name" value="Cyt_P450_sf"/>
</dbReference>
<evidence type="ECO:0000256" key="11">
    <source>
        <dbReference type="ARBA" id="ARBA00023004"/>
    </source>
</evidence>
<protein>
    <submittedName>
        <fullName evidence="16">p450 domain containing protein</fullName>
    </submittedName>
</protein>
<dbReference type="InterPro" id="IPR017972">
    <property type="entry name" value="Cyt_P450_CS"/>
</dbReference>
<comment type="function">
    <text evidence="2">May be involved in the metabolism of insect hormones and in the breakdown of synthetic insecticides.</text>
</comment>
<dbReference type="SUPFAM" id="SSF48264">
    <property type="entry name" value="Cytochrome P450"/>
    <property type="match status" value="1"/>
</dbReference>
<keyword evidence="13" id="KW-0472">Membrane</keyword>
<keyword evidence="10 15" id="KW-0560">Oxidoreductase</keyword>
<evidence type="ECO:0000256" key="6">
    <source>
        <dbReference type="ARBA" id="ARBA00022617"/>
    </source>
</evidence>
<keyword evidence="11 14" id="KW-0408">Iron</keyword>
<comment type="subcellular location">
    <subcellularLocation>
        <location evidence="4">Endoplasmic reticulum membrane</location>
        <topology evidence="4">Peripheral membrane protein</topology>
    </subcellularLocation>
    <subcellularLocation>
        <location evidence="3">Microsome membrane</location>
        <topology evidence="3">Peripheral membrane protein</topology>
    </subcellularLocation>
</comment>
<evidence type="ECO:0000256" key="9">
    <source>
        <dbReference type="ARBA" id="ARBA00022848"/>
    </source>
</evidence>
<evidence type="ECO:0000256" key="13">
    <source>
        <dbReference type="ARBA" id="ARBA00023136"/>
    </source>
</evidence>
<evidence type="ECO:0000256" key="4">
    <source>
        <dbReference type="ARBA" id="ARBA00004406"/>
    </source>
</evidence>
<dbReference type="PANTHER" id="PTHR24292">
    <property type="entry name" value="CYTOCHROME P450"/>
    <property type="match status" value="1"/>
</dbReference>
<name>A0A482W0Q2_ASBVE</name>
<dbReference type="EMBL" id="QDEB01041390">
    <property type="protein sequence ID" value="RZC38640.1"/>
    <property type="molecule type" value="Genomic_DNA"/>
</dbReference>
<evidence type="ECO:0000256" key="1">
    <source>
        <dbReference type="ARBA" id="ARBA00001971"/>
    </source>
</evidence>
<accession>A0A482W0Q2</accession>
<evidence type="ECO:0000256" key="10">
    <source>
        <dbReference type="ARBA" id="ARBA00023002"/>
    </source>
</evidence>
<keyword evidence="12 15" id="KW-0503">Monooxygenase</keyword>
<evidence type="ECO:0000256" key="12">
    <source>
        <dbReference type="ARBA" id="ARBA00023033"/>
    </source>
</evidence>
<dbReference type="AlphaFoldDB" id="A0A482W0Q2"/>
<dbReference type="PRINTS" id="PR00385">
    <property type="entry name" value="P450"/>
</dbReference>
<dbReference type="InterPro" id="IPR050476">
    <property type="entry name" value="Insect_CytP450_Detox"/>
</dbReference>
<sequence>MSTLTILLTIIIYYGIQSKYHYWKKRGIPGSKPTIFLGNIGETLLMKRSLGEVLTDIYNNYPILPFVGIFISGKPALLVREPEFVKNITVKDFGHFVDNDSFDKKLDPILGRHPFFLKGDEWKQSRALACFTASKMKSIFPLIQENCRQFVDYIRNQEDAFSSKGIEAKSLCLKYTLKNVTSCAFGVESNTFGDPDDEFLYLAKRILHPSTKQAIKAFFLKIFPSLFTILSVKFIPKDVEDKLQNIVSETLNYRAKHSVVRNDFLYTLANIKETHSEFTDMDVTANATLFFGDDYEASSILLSFILYELASNPDAQTKLREELATVFESILSFDDLQQLNYLDAVVTETLRKDPPVFALSKTCTKPYTYQSSSNDGYKNISKKALVHGLQHDAKFYQGPEKFFPERFLGDRKNDLNKYTYLPFGEGPRMCLGLRFGLMQVKAALIHIIKNFIVTLNNKTQVPLKLNPTYPMMSPVGGLWLNFSKVG</sequence>
<dbReference type="STRING" id="1661398.A0A482W0Q2"/>
<dbReference type="GO" id="GO:0004497">
    <property type="term" value="F:monooxygenase activity"/>
    <property type="evidence" value="ECO:0007669"/>
    <property type="project" value="UniProtKB-KW"/>
</dbReference>
<dbReference type="Pfam" id="PF00067">
    <property type="entry name" value="p450"/>
    <property type="match status" value="1"/>
</dbReference>
<reference evidence="16 17" key="1">
    <citation type="submission" date="2017-03" db="EMBL/GenBank/DDBJ databases">
        <title>Genome of the blue death feigning beetle - Asbolus verrucosus.</title>
        <authorList>
            <person name="Rider S.D."/>
        </authorList>
    </citation>
    <scope>NUCLEOTIDE SEQUENCE [LARGE SCALE GENOMIC DNA]</scope>
    <source>
        <strain evidence="16">Butters</strain>
        <tissue evidence="16">Head and leg muscle</tissue>
    </source>
</reference>
<comment type="cofactor">
    <cofactor evidence="1 14">
        <name>heme</name>
        <dbReference type="ChEBI" id="CHEBI:30413"/>
    </cofactor>
</comment>
<keyword evidence="8" id="KW-0256">Endoplasmic reticulum</keyword>
<evidence type="ECO:0000256" key="5">
    <source>
        <dbReference type="ARBA" id="ARBA00010617"/>
    </source>
</evidence>
<dbReference type="OrthoDB" id="2789670at2759"/>
<keyword evidence="17" id="KW-1185">Reference proteome</keyword>
<organism evidence="16 17">
    <name type="scientific">Asbolus verrucosus</name>
    <name type="common">Desert ironclad beetle</name>
    <dbReference type="NCBI Taxonomy" id="1661398"/>
    <lineage>
        <taxon>Eukaryota</taxon>
        <taxon>Metazoa</taxon>
        <taxon>Ecdysozoa</taxon>
        <taxon>Arthropoda</taxon>
        <taxon>Hexapoda</taxon>
        <taxon>Insecta</taxon>
        <taxon>Pterygota</taxon>
        <taxon>Neoptera</taxon>
        <taxon>Endopterygota</taxon>
        <taxon>Coleoptera</taxon>
        <taxon>Polyphaga</taxon>
        <taxon>Cucujiformia</taxon>
        <taxon>Tenebrionidae</taxon>
        <taxon>Pimeliinae</taxon>
        <taxon>Asbolus</taxon>
    </lineage>
</organism>
<proteinExistence type="inferred from homology"/>
<dbReference type="InterPro" id="IPR001128">
    <property type="entry name" value="Cyt_P450"/>
</dbReference>
<dbReference type="InterPro" id="IPR002401">
    <property type="entry name" value="Cyt_P450_E_grp-I"/>
</dbReference>
<dbReference type="PANTHER" id="PTHR24292:SF84">
    <property type="entry name" value="CYTOCHROME P450 28A5-RELATED"/>
    <property type="match status" value="1"/>
</dbReference>
<evidence type="ECO:0000256" key="2">
    <source>
        <dbReference type="ARBA" id="ARBA00003690"/>
    </source>
</evidence>
<evidence type="ECO:0000313" key="17">
    <source>
        <dbReference type="Proteomes" id="UP000292052"/>
    </source>
</evidence>
<dbReference type="CDD" id="cd11056">
    <property type="entry name" value="CYP6-like"/>
    <property type="match status" value="1"/>
</dbReference>
<evidence type="ECO:0000256" key="8">
    <source>
        <dbReference type="ARBA" id="ARBA00022824"/>
    </source>
</evidence>
<keyword evidence="7 14" id="KW-0479">Metal-binding</keyword>
<evidence type="ECO:0000256" key="3">
    <source>
        <dbReference type="ARBA" id="ARBA00004174"/>
    </source>
</evidence>
<dbReference type="FunFam" id="1.10.630.10:FF:000042">
    <property type="entry name" value="Cytochrome P450"/>
    <property type="match status" value="1"/>
</dbReference>
<keyword evidence="6 14" id="KW-0349">Heme</keyword>
<dbReference type="Gene3D" id="1.10.630.10">
    <property type="entry name" value="Cytochrome P450"/>
    <property type="match status" value="1"/>
</dbReference>
<evidence type="ECO:0000256" key="7">
    <source>
        <dbReference type="ARBA" id="ARBA00022723"/>
    </source>
</evidence>
<evidence type="ECO:0000256" key="15">
    <source>
        <dbReference type="RuleBase" id="RU000461"/>
    </source>
</evidence>
<dbReference type="GO" id="GO:0005506">
    <property type="term" value="F:iron ion binding"/>
    <property type="evidence" value="ECO:0007669"/>
    <property type="project" value="InterPro"/>
</dbReference>
<evidence type="ECO:0000313" key="16">
    <source>
        <dbReference type="EMBL" id="RZC38640.1"/>
    </source>
</evidence>
<keyword evidence="9" id="KW-0492">Microsome</keyword>